<dbReference type="Pfam" id="PF22534">
    <property type="entry name" value="RFC_C"/>
    <property type="match status" value="1"/>
</dbReference>
<dbReference type="SMART" id="SM00382">
    <property type="entry name" value="AAA"/>
    <property type="match status" value="1"/>
</dbReference>
<dbReference type="Pfam" id="PF21960">
    <property type="entry name" value="RCF1-5-like_lid"/>
    <property type="match status" value="1"/>
</dbReference>
<accession>A0ABY8CL47</accession>
<reference evidence="3 4" key="1">
    <citation type="submission" date="2023-02" db="EMBL/GenBank/DDBJ databases">
        <title>Encephalitozoon hellem ATCC 50451 complete genome.</title>
        <authorList>
            <person name="Mascarenhas dos Santos A.C."/>
            <person name="Julian A.T."/>
            <person name="Pombert J.-F."/>
        </authorList>
    </citation>
    <scope>NUCLEOTIDE SEQUENCE [LARGE SCALE GENOMIC DNA]</scope>
    <source>
        <strain evidence="3 4">ATCC 50451</strain>
    </source>
</reference>
<organism evidence="3 4">
    <name type="scientific">Encephalitozoon hellem</name>
    <name type="common">Microsporidian parasite</name>
    <dbReference type="NCBI Taxonomy" id="27973"/>
    <lineage>
        <taxon>Eukaryota</taxon>
        <taxon>Fungi</taxon>
        <taxon>Fungi incertae sedis</taxon>
        <taxon>Microsporidia</taxon>
        <taxon>Unikaryonidae</taxon>
        <taxon>Encephalitozoon</taxon>
    </lineage>
</organism>
<protein>
    <submittedName>
        <fullName evidence="3">Replication factor C subunit</fullName>
    </submittedName>
</protein>
<dbReference type="PANTHER" id="PTHR11669:SF1">
    <property type="entry name" value="REPLICATION FACTOR C SUBUNIT 3"/>
    <property type="match status" value="1"/>
</dbReference>
<dbReference type="Gene3D" id="3.40.50.300">
    <property type="entry name" value="P-loop containing nucleotide triphosphate hydrolases"/>
    <property type="match status" value="1"/>
</dbReference>
<dbReference type="EMBL" id="CP119071">
    <property type="protein sequence ID" value="WEL39647.1"/>
    <property type="molecule type" value="Genomic_DNA"/>
</dbReference>
<keyword evidence="1" id="KW-0235">DNA replication</keyword>
<dbReference type="Proteomes" id="UP001217963">
    <property type="component" value="Chromosome X"/>
</dbReference>
<dbReference type="Gene3D" id="1.20.272.10">
    <property type="match status" value="1"/>
</dbReference>
<dbReference type="PANTHER" id="PTHR11669">
    <property type="entry name" value="REPLICATION FACTOR C / DNA POLYMERASE III GAMMA-TAU SUBUNIT"/>
    <property type="match status" value="1"/>
</dbReference>
<gene>
    <name evidence="3" type="ORF">PFJ87_10g00950</name>
</gene>
<keyword evidence="4" id="KW-1185">Reference proteome</keyword>
<evidence type="ECO:0000259" key="2">
    <source>
        <dbReference type="SMART" id="SM00382"/>
    </source>
</evidence>
<dbReference type="Pfam" id="PF13177">
    <property type="entry name" value="DNA_pol3_delta2"/>
    <property type="match status" value="1"/>
</dbReference>
<dbReference type="InterPro" id="IPR008921">
    <property type="entry name" value="DNA_pol3_clamp-load_cplx_C"/>
</dbReference>
<feature type="domain" description="AAA+ ATPase" evidence="2">
    <location>
        <begin position="32"/>
        <end position="186"/>
    </location>
</feature>
<proteinExistence type="predicted"/>
<dbReference type="SUPFAM" id="SSF48019">
    <property type="entry name" value="post-AAA+ oligomerization domain-like"/>
    <property type="match status" value="1"/>
</dbReference>
<sequence length="354" mass="40332">MIWIEKYRPKSFDRVVGREEISSVLKSYTLETIPHMILHGRSGCGKKTTLLCLVNHLYGGSPETKVRTVEVVSGTKRIEVSYMESDEYVEISPSQYGHHDKAVIQSIIKEMGQTKPILSMLGGAKKAPIKLIAITSAEELTLEAQAALRRTIEMYSSVLRVVLICNELSRLIEPIRSRCFFLRIPSFSDGDIMSNMCMISEKENYAVPKERLEEICKASEGNMRRALCILELLCFNMNDKETKRLKDNGKDLRLDWELAVTGITSIIKSNQTPEGLIEIRKSLYTLLNSCISPRTILIELLRNLILGEDFKMFLSLSRSALKYEERIRFGMKSIYHLEGFITSSMCAFSEKKYS</sequence>
<dbReference type="Gene3D" id="1.10.8.60">
    <property type="match status" value="1"/>
</dbReference>
<evidence type="ECO:0000256" key="1">
    <source>
        <dbReference type="ARBA" id="ARBA00022705"/>
    </source>
</evidence>
<evidence type="ECO:0000313" key="3">
    <source>
        <dbReference type="EMBL" id="WEL39647.1"/>
    </source>
</evidence>
<dbReference type="InterPro" id="IPR050238">
    <property type="entry name" value="DNA_Rep/Repair_Clamp_Loader"/>
</dbReference>
<evidence type="ECO:0000313" key="4">
    <source>
        <dbReference type="Proteomes" id="UP001217963"/>
    </source>
</evidence>
<dbReference type="InterPro" id="IPR027417">
    <property type="entry name" value="P-loop_NTPase"/>
</dbReference>
<dbReference type="SUPFAM" id="SSF52540">
    <property type="entry name" value="P-loop containing nucleoside triphosphate hydrolases"/>
    <property type="match status" value="1"/>
</dbReference>
<dbReference type="InterPro" id="IPR003593">
    <property type="entry name" value="AAA+_ATPase"/>
</dbReference>
<name>A0ABY8CL47_ENCHE</name>